<gene>
    <name evidence="7" type="ORF">ARALYDRAFT_680636</name>
</gene>
<feature type="transmembrane region" description="Helical" evidence="4">
    <location>
        <begin position="428"/>
        <end position="450"/>
    </location>
</feature>
<keyword evidence="4" id="KW-0812">Transmembrane</keyword>
<dbReference type="GO" id="GO:0015369">
    <property type="term" value="F:calcium:proton antiporter activity"/>
    <property type="evidence" value="ECO:0007669"/>
    <property type="project" value="TreeGrafter"/>
</dbReference>
<dbReference type="EMBL" id="GL348713">
    <property type="protein sequence ID" value="EFH69803.1"/>
    <property type="molecule type" value="Genomic_DNA"/>
</dbReference>
<feature type="transmembrane region" description="Helical" evidence="4">
    <location>
        <begin position="470"/>
        <end position="490"/>
    </location>
</feature>
<dbReference type="HOGENOM" id="CLU_023891_0_0_1"/>
<dbReference type="InterPro" id="IPR018247">
    <property type="entry name" value="EF_Hand_1_Ca_BS"/>
</dbReference>
<evidence type="ECO:0000256" key="3">
    <source>
        <dbReference type="ARBA" id="ARBA00023065"/>
    </source>
</evidence>
<dbReference type="AlphaFoldDB" id="D7KCZ4"/>
<evidence type="ECO:0000313" key="8">
    <source>
        <dbReference type="Proteomes" id="UP000008694"/>
    </source>
</evidence>
<feature type="transmembrane region" description="Helical" evidence="4">
    <location>
        <begin position="502"/>
        <end position="518"/>
    </location>
</feature>
<evidence type="ECO:0000259" key="6">
    <source>
        <dbReference type="PROSITE" id="PS50222"/>
    </source>
</evidence>
<dbReference type="InterPro" id="IPR002048">
    <property type="entry name" value="EF_hand_dom"/>
</dbReference>
<keyword evidence="4" id="KW-0472">Membrane</keyword>
<dbReference type="Gramene" id="Al_scaffold_0001_2959">
    <property type="protein sequence ID" value="Al_scaffold_0001_2959"/>
    <property type="gene ID" value="Al_scaffold_0001_2959"/>
</dbReference>
<protein>
    <submittedName>
        <fullName evidence="7">Predicted protein</fullName>
    </submittedName>
</protein>
<name>D7KCZ4_ARALL</name>
<dbReference type="SMART" id="SM00054">
    <property type="entry name" value="EFh"/>
    <property type="match status" value="2"/>
</dbReference>
<feature type="transmembrane region" description="Helical" evidence="4">
    <location>
        <begin position="400"/>
        <end position="421"/>
    </location>
</feature>
<dbReference type="Gene3D" id="1.10.238.10">
    <property type="entry name" value="EF-hand"/>
    <property type="match status" value="1"/>
</dbReference>
<dbReference type="PANTHER" id="PTHR31503">
    <property type="entry name" value="VACUOLAR CALCIUM ION TRANSPORTER"/>
    <property type="match status" value="1"/>
</dbReference>
<evidence type="ECO:0000256" key="4">
    <source>
        <dbReference type="SAM" id="Phobius"/>
    </source>
</evidence>
<organism evidence="8">
    <name type="scientific">Arabidopsis lyrata subsp. lyrata</name>
    <name type="common">Lyre-leaved rock-cress</name>
    <dbReference type="NCBI Taxonomy" id="81972"/>
    <lineage>
        <taxon>Eukaryota</taxon>
        <taxon>Viridiplantae</taxon>
        <taxon>Streptophyta</taxon>
        <taxon>Embryophyta</taxon>
        <taxon>Tracheophyta</taxon>
        <taxon>Spermatophyta</taxon>
        <taxon>Magnoliopsida</taxon>
        <taxon>eudicotyledons</taxon>
        <taxon>Gunneridae</taxon>
        <taxon>Pentapetalae</taxon>
        <taxon>rosids</taxon>
        <taxon>malvids</taxon>
        <taxon>Brassicales</taxon>
        <taxon>Brassicaceae</taxon>
        <taxon>Camelineae</taxon>
        <taxon>Arabidopsis</taxon>
    </lineage>
</organism>
<feature type="signal peptide" evidence="5">
    <location>
        <begin position="1"/>
        <end position="18"/>
    </location>
</feature>
<dbReference type="PROSITE" id="PS50222">
    <property type="entry name" value="EF_HAND_2"/>
    <property type="match status" value="2"/>
</dbReference>
<dbReference type="InterPro" id="IPR011992">
    <property type="entry name" value="EF-hand-dom_pair"/>
</dbReference>
<evidence type="ECO:0000256" key="5">
    <source>
        <dbReference type="SAM" id="SignalP"/>
    </source>
</evidence>
<dbReference type="SUPFAM" id="SSF47473">
    <property type="entry name" value="EF-hand"/>
    <property type="match status" value="1"/>
</dbReference>
<feature type="domain" description="EF-hand" evidence="6">
    <location>
        <begin position="339"/>
        <end position="374"/>
    </location>
</feature>
<keyword evidence="3" id="KW-0406">Ion transport</keyword>
<dbReference type="PANTHER" id="PTHR31503:SF85">
    <property type="entry name" value="CALCIUM-BINDING EF-HAND FAMILY PROTEIN"/>
    <property type="match status" value="1"/>
</dbReference>
<feature type="domain" description="EF-hand" evidence="6">
    <location>
        <begin position="298"/>
        <end position="333"/>
    </location>
</feature>
<keyword evidence="8" id="KW-1185">Reference proteome</keyword>
<accession>D7KCZ4</accession>
<keyword evidence="2" id="KW-0106">Calcium</keyword>
<proteinExistence type="predicted"/>
<dbReference type="Proteomes" id="UP000008694">
    <property type="component" value="Unassembled WGS sequence"/>
</dbReference>
<evidence type="ECO:0000313" key="7">
    <source>
        <dbReference type="EMBL" id="EFH69803.1"/>
    </source>
</evidence>
<keyword evidence="1" id="KW-0813">Transport</keyword>
<dbReference type="PROSITE" id="PS00018">
    <property type="entry name" value="EF_HAND_1"/>
    <property type="match status" value="2"/>
</dbReference>
<reference evidence="8" key="1">
    <citation type="journal article" date="2011" name="Nat. Genet.">
        <title>The Arabidopsis lyrata genome sequence and the basis of rapid genome size change.</title>
        <authorList>
            <person name="Hu T.T."/>
            <person name="Pattyn P."/>
            <person name="Bakker E.G."/>
            <person name="Cao J."/>
            <person name="Cheng J.-F."/>
            <person name="Clark R.M."/>
            <person name="Fahlgren N."/>
            <person name="Fawcett J.A."/>
            <person name="Grimwood J."/>
            <person name="Gundlach H."/>
            <person name="Haberer G."/>
            <person name="Hollister J.D."/>
            <person name="Ossowski S."/>
            <person name="Ottilar R.P."/>
            <person name="Salamov A.A."/>
            <person name="Schneeberger K."/>
            <person name="Spannagl M."/>
            <person name="Wang X."/>
            <person name="Yang L."/>
            <person name="Nasrallah M.E."/>
            <person name="Bergelson J."/>
            <person name="Carrington J.C."/>
            <person name="Gaut B.S."/>
            <person name="Schmutz J."/>
            <person name="Mayer K.F.X."/>
            <person name="Van de Peer Y."/>
            <person name="Grigoriev I.V."/>
            <person name="Nordborg M."/>
            <person name="Weigel D."/>
            <person name="Guo Y.-L."/>
        </authorList>
    </citation>
    <scope>NUCLEOTIDE SEQUENCE [LARGE SCALE GENOMIC DNA]</scope>
    <source>
        <strain evidence="8">cv. MN47</strain>
    </source>
</reference>
<dbReference type="eggNOG" id="ENOG502QV8Y">
    <property type="taxonomic scope" value="Eukaryota"/>
</dbReference>
<dbReference type="Pfam" id="PF13499">
    <property type="entry name" value="EF-hand_7"/>
    <property type="match status" value="1"/>
</dbReference>
<dbReference type="GO" id="GO:0016020">
    <property type="term" value="C:membrane"/>
    <property type="evidence" value="ECO:0007669"/>
    <property type="project" value="InterPro"/>
</dbReference>
<evidence type="ECO:0000256" key="1">
    <source>
        <dbReference type="ARBA" id="ARBA00022449"/>
    </source>
</evidence>
<dbReference type="GO" id="GO:0006874">
    <property type="term" value="P:intracellular calcium ion homeostasis"/>
    <property type="evidence" value="ECO:0007669"/>
    <property type="project" value="TreeGrafter"/>
</dbReference>
<keyword evidence="4" id="KW-1133">Transmembrane helix</keyword>
<dbReference type="InterPro" id="IPR004713">
    <property type="entry name" value="CaH_exchang"/>
</dbReference>
<keyword evidence="1" id="KW-0050">Antiport</keyword>
<keyword evidence="5" id="KW-0732">Signal</keyword>
<dbReference type="GO" id="GO:0005509">
    <property type="term" value="F:calcium ion binding"/>
    <property type="evidence" value="ECO:0007669"/>
    <property type="project" value="InterPro"/>
</dbReference>
<sequence length="521" mass="57670">MAQLVLFPTSLFLASILSLNCRVLDPKLSENNPILMITDGFNNQLQFLSLEPPKINVTLTREACVHLYGFLPCAENVIGYAFQVFSFGSLLIVGDYFLSQGRAELLDIFEVGLYGVTGLSTRPEVAQSMIVDFVGATVGSSVFALTIQWGACIIFGTTGVFDTGCDQLVQKEENPTKPRPGLLTRLFDLRPSSDYFSICRNKCGNRFKNQERRTDHASHINSFSHCATFRAIRFAILETHYCSTDADSFYFRNSFALDSFDTSGQKNSLDKARFELMSEVKKKLQRYSLERILQDGQLTRESLKNLFDKFDNDNDGKMEISELNEFTLEFGKLGKLKCDMNALAKTVLKEFDKDNDGMVNEDEFAKGITKWLKERKAGLVTCAAAAVAPSLKVEEQKKSVGYTLIATIKVIAGILIVVFLAKPFMMNISLLSASAGIPSFYVAFAVIPLARNLKNALSLHFCAKREKQEAASLTFSQVHITIVSILAIVYAKGLTCNCSTEVLIVVFLGLIVGLPASITST</sequence>
<feature type="chain" id="PRO_5003101251" evidence="5">
    <location>
        <begin position="19"/>
        <end position="521"/>
    </location>
</feature>
<dbReference type="CDD" id="cd00051">
    <property type="entry name" value="EFh"/>
    <property type="match status" value="1"/>
</dbReference>
<evidence type="ECO:0000256" key="2">
    <source>
        <dbReference type="ARBA" id="ARBA00022837"/>
    </source>
</evidence>